<feature type="compositionally biased region" description="Basic and acidic residues" evidence="1">
    <location>
        <begin position="56"/>
        <end position="74"/>
    </location>
</feature>
<reference evidence="3 4" key="1">
    <citation type="journal article" date="2007" name="Nature">
        <title>Evolution of genes and genomes on the Drosophila phylogeny.</title>
        <authorList>
            <consortium name="Drosophila 12 Genomes Consortium"/>
            <person name="Clark A.G."/>
            <person name="Eisen M.B."/>
            <person name="Smith D.R."/>
            <person name="Bergman C.M."/>
            <person name="Oliver B."/>
            <person name="Markow T.A."/>
            <person name="Kaufman T.C."/>
            <person name="Kellis M."/>
            <person name="Gelbart W."/>
            <person name="Iyer V.N."/>
            <person name="Pollard D.A."/>
            <person name="Sackton T.B."/>
            <person name="Larracuente A.M."/>
            <person name="Singh N.D."/>
            <person name="Abad J.P."/>
            <person name="Abt D.N."/>
            <person name="Adryan B."/>
            <person name="Aguade M."/>
            <person name="Akashi H."/>
            <person name="Anderson W.W."/>
            <person name="Aquadro C.F."/>
            <person name="Ardell D.H."/>
            <person name="Arguello R."/>
            <person name="Artieri C.G."/>
            <person name="Barbash D.A."/>
            <person name="Barker D."/>
            <person name="Barsanti P."/>
            <person name="Batterham P."/>
            <person name="Batzoglou S."/>
            <person name="Begun D."/>
            <person name="Bhutkar A."/>
            <person name="Blanco E."/>
            <person name="Bosak S.A."/>
            <person name="Bradley R.K."/>
            <person name="Brand A.D."/>
            <person name="Brent M.R."/>
            <person name="Brooks A.N."/>
            <person name="Brown R.H."/>
            <person name="Butlin R.K."/>
            <person name="Caggese C."/>
            <person name="Calvi B.R."/>
            <person name="Bernardo de Carvalho A."/>
            <person name="Caspi A."/>
            <person name="Castrezana S."/>
            <person name="Celniker S.E."/>
            <person name="Chang J.L."/>
            <person name="Chapple C."/>
            <person name="Chatterji S."/>
            <person name="Chinwalla A."/>
            <person name="Civetta A."/>
            <person name="Clifton S.W."/>
            <person name="Comeron J.M."/>
            <person name="Costello J.C."/>
            <person name="Coyne J.A."/>
            <person name="Daub J."/>
            <person name="David R.G."/>
            <person name="Delcher A.L."/>
            <person name="Delehaunty K."/>
            <person name="Do C.B."/>
            <person name="Ebling H."/>
            <person name="Edwards K."/>
            <person name="Eickbush T."/>
            <person name="Evans J.D."/>
            <person name="Filipski A."/>
            <person name="Findeiss S."/>
            <person name="Freyhult E."/>
            <person name="Fulton L."/>
            <person name="Fulton R."/>
            <person name="Garcia A.C."/>
            <person name="Gardiner A."/>
            <person name="Garfield D.A."/>
            <person name="Garvin B.E."/>
            <person name="Gibson G."/>
            <person name="Gilbert D."/>
            <person name="Gnerre S."/>
            <person name="Godfrey J."/>
            <person name="Good R."/>
            <person name="Gotea V."/>
            <person name="Gravely B."/>
            <person name="Greenberg A.J."/>
            <person name="Griffiths-Jones S."/>
            <person name="Gross S."/>
            <person name="Guigo R."/>
            <person name="Gustafson E.A."/>
            <person name="Haerty W."/>
            <person name="Hahn M.W."/>
            <person name="Halligan D.L."/>
            <person name="Halpern A.L."/>
            <person name="Halter G.M."/>
            <person name="Han M.V."/>
            <person name="Heger A."/>
            <person name="Hillier L."/>
            <person name="Hinrichs A.S."/>
            <person name="Holmes I."/>
            <person name="Hoskins R.A."/>
            <person name="Hubisz M.J."/>
            <person name="Hultmark D."/>
            <person name="Huntley M.A."/>
            <person name="Jaffe D.B."/>
            <person name="Jagadeeshan S."/>
            <person name="Jeck W.R."/>
            <person name="Johnson J."/>
            <person name="Jones C.D."/>
            <person name="Jordan W.C."/>
            <person name="Karpen G.H."/>
            <person name="Kataoka E."/>
            <person name="Keightley P.D."/>
            <person name="Kheradpour P."/>
            <person name="Kirkness E.F."/>
            <person name="Koerich L.B."/>
            <person name="Kristiansen K."/>
            <person name="Kudrna D."/>
            <person name="Kulathinal R.J."/>
            <person name="Kumar S."/>
            <person name="Kwok R."/>
            <person name="Lander E."/>
            <person name="Langley C.H."/>
            <person name="Lapoint R."/>
            <person name="Lazzaro B.P."/>
            <person name="Lee S.J."/>
            <person name="Levesque L."/>
            <person name="Li R."/>
            <person name="Lin C.F."/>
            <person name="Lin M.F."/>
            <person name="Lindblad-Toh K."/>
            <person name="Llopart A."/>
            <person name="Long M."/>
            <person name="Low L."/>
            <person name="Lozovsky E."/>
            <person name="Lu J."/>
            <person name="Luo M."/>
            <person name="Machado C.A."/>
            <person name="Makalowski W."/>
            <person name="Marzo M."/>
            <person name="Matsuda M."/>
            <person name="Matzkin L."/>
            <person name="McAllister B."/>
            <person name="McBride C.S."/>
            <person name="McKernan B."/>
            <person name="McKernan K."/>
            <person name="Mendez-Lago M."/>
            <person name="Minx P."/>
            <person name="Mollenhauer M.U."/>
            <person name="Montooth K."/>
            <person name="Mount S.M."/>
            <person name="Mu X."/>
            <person name="Myers E."/>
            <person name="Negre B."/>
            <person name="Newfeld S."/>
            <person name="Nielsen R."/>
            <person name="Noor M.A."/>
            <person name="O'Grady P."/>
            <person name="Pachter L."/>
            <person name="Papaceit M."/>
            <person name="Parisi M.J."/>
            <person name="Parisi M."/>
            <person name="Parts L."/>
            <person name="Pedersen J.S."/>
            <person name="Pesole G."/>
            <person name="Phillippy A.M."/>
            <person name="Ponting C.P."/>
            <person name="Pop M."/>
            <person name="Porcelli D."/>
            <person name="Powell J.R."/>
            <person name="Prohaska S."/>
            <person name="Pruitt K."/>
            <person name="Puig M."/>
            <person name="Quesneville H."/>
            <person name="Ram K.R."/>
            <person name="Rand D."/>
            <person name="Rasmussen M.D."/>
            <person name="Reed L.K."/>
            <person name="Reenan R."/>
            <person name="Reily A."/>
            <person name="Remington K.A."/>
            <person name="Rieger T.T."/>
            <person name="Ritchie M.G."/>
            <person name="Robin C."/>
            <person name="Rogers Y.H."/>
            <person name="Rohde C."/>
            <person name="Rozas J."/>
            <person name="Rubenfield M.J."/>
            <person name="Ruiz A."/>
            <person name="Russo S."/>
            <person name="Salzberg S.L."/>
            <person name="Sanchez-Gracia A."/>
            <person name="Saranga D.J."/>
            <person name="Sato H."/>
            <person name="Schaeffer S.W."/>
            <person name="Schatz M.C."/>
            <person name="Schlenke T."/>
            <person name="Schwartz R."/>
            <person name="Segarra C."/>
            <person name="Singh R.S."/>
            <person name="Sirot L."/>
            <person name="Sirota M."/>
            <person name="Sisneros N.B."/>
            <person name="Smith C.D."/>
            <person name="Smith T.F."/>
            <person name="Spieth J."/>
            <person name="Stage D.E."/>
            <person name="Stark A."/>
            <person name="Stephan W."/>
            <person name="Strausberg R.L."/>
            <person name="Strempel S."/>
            <person name="Sturgill D."/>
            <person name="Sutton G."/>
            <person name="Sutton G.G."/>
            <person name="Tao W."/>
            <person name="Teichmann S."/>
            <person name="Tobari Y.N."/>
            <person name="Tomimura Y."/>
            <person name="Tsolas J.M."/>
            <person name="Valente V.L."/>
            <person name="Venter E."/>
            <person name="Venter J.C."/>
            <person name="Vicario S."/>
            <person name="Vieira F.G."/>
            <person name="Vilella A.J."/>
            <person name="Villasante A."/>
            <person name="Walenz B."/>
            <person name="Wang J."/>
            <person name="Wasserman M."/>
            <person name="Watts T."/>
            <person name="Wilson D."/>
            <person name="Wilson R.K."/>
            <person name="Wing R.A."/>
            <person name="Wolfner M.F."/>
            <person name="Wong A."/>
            <person name="Wong G.K."/>
            <person name="Wu C.I."/>
            <person name="Wu G."/>
            <person name="Yamamoto D."/>
            <person name="Yang H.P."/>
            <person name="Yang S.P."/>
            <person name="Yorke J.A."/>
            <person name="Yoshida K."/>
            <person name="Zdobnov E."/>
            <person name="Zhang P."/>
            <person name="Zhang Y."/>
            <person name="Zimin A.V."/>
            <person name="Baldwin J."/>
            <person name="Abdouelleil A."/>
            <person name="Abdulkadir J."/>
            <person name="Abebe A."/>
            <person name="Abera B."/>
            <person name="Abreu J."/>
            <person name="Acer S.C."/>
            <person name="Aftuck L."/>
            <person name="Alexander A."/>
            <person name="An P."/>
            <person name="Anderson E."/>
            <person name="Anderson S."/>
            <person name="Arachi H."/>
            <person name="Azer M."/>
            <person name="Bachantsang P."/>
            <person name="Barry A."/>
            <person name="Bayul T."/>
            <person name="Berlin A."/>
            <person name="Bessette D."/>
            <person name="Bloom T."/>
            <person name="Blye J."/>
            <person name="Boguslavskiy L."/>
            <person name="Bonnet C."/>
            <person name="Boukhgalter B."/>
            <person name="Bourzgui I."/>
            <person name="Brown A."/>
            <person name="Cahill P."/>
            <person name="Channer S."/>
            <person name="Cheshatsang Y."/>
            <person name="Chuda L."/>
            <person name="Citroen M."/>
            <person name="Collymore A."/>
            <person name="Cooke P."/>
            <person name="Costello M."/>
            <person name="D'Aco K."/>
            <person name="Daza R."/>
            <person name="De Haan G."/>
            <person name="DeGray S."/>
            <person name="DeMaso C."/>
            <person name="Dhargay N."/>
            <person name="Dooley K."/>
            <person name="Dooley E."/>
            <person name="Doricent M."/>
            <person name="Dorje P."/>
            <person name="Dorjee K."/>
            <person name="Dupes A."/>
            <person name="Elong R."/>
            <person name="Falk J."/>
            <person name="Farina A."/>
            <person name="Faro S."/>
            <person name="Ferguson D."/>
            <person name="Fisher S."/>
            <person name="Foley C.D."/>
            <person name="Franke A."/>
            <person name="Friedrich D."/>
            <person name="Gadbois L."/>
            <person name="Gearin G."/>
            <person name="Gearin C.R."/>
            <person name="Giannoukos G."/>
            <person name="Goode T."/>
            <person name="Graham J."/>
            <person name="Grandbois E."/>
            <person name="Grewal S."/>
            <person name="Gyaltsen K."/>
            <person name="Hafez N."/>
            <person name="Hagos B."/>
            <person name="Hall J."/>
            <person name="Henson C."/>
            <person name="Hollinger A."/>
            <person name="Honan T."/>
            <person name="Huard M.D."/>
            <person name="Hughes L."/>
            <person name="Hurhula B."/>
            <person name="Husby M.E."/>
            <person name="Kamat A."/>
            <person name="Kanga B."/>
            <person name="Kashin S."/>
            <person name="Khazanovich D."/>
            <person name="Kisner P."/>
            <person name="Lance K."/>
            <person name="Lara M."/>
            <person name="Lee W."/>
            <person name="Lennon N."/>
            <person name="Letendre F."/>
            <person name="LeVine R."/>
            <person name="Lipovsky A."/>
            <person name="Liu X."/>
            <person name="Liu J."/>
            <person name="Liu S."/>
            <person name="Lokyitsang T."/>
            <person name="Lokyitsang Y."/>
            <person name="Lubonja R."/>
            <person name="Lui A."/>
            <person name="MacDonald P."/>
            <person name="Magnisalis V."/>
            <person name="Maru K."/>
            <person name="Matthews C."/>
            <person name="McCusker W."/>
            <person name="McDonough S."/>
            <person name="Mehta T."/>
            <person name="Meldrim J."/>
            <person name="Meneus L."/>
            <person name="Mihai O."/>
            <person name="Mihalev A."/>
            <person name="Mihova T."/>
            <person name="Mittelman R."/>
            <person name="Mlenga V."/>
            <person name="Montmayeur A."/>
            <person name="Mulrain L."/>
            <person name="Navidi A."/>
            <person name="Naylor J."/>
            <person name="Negash T."/>
            <person name="Nguyen T."/>
            <person name="Nguyen N."/>
            <person name="Nicol R."/>
            <person name="Norbu C."/>
            <person name="Norbu N."/>
            <person name="Novod N."/>
            <person name="O'Neill B."/>
            <person name="Osman S."/>
            <person name="Markiewicz E."/>
            <person name="Oyono O.L."/>
            <person name="Patti C."/>
            <person name="Phunkhang P."/>
            <person name="Pierre F."/>
            <person name="Priest M."/>
            <person name="Raghuraman S."/>
            <person name="Rege F."/>
            <person name="Reyes R."/>
            <person name="Rise C."/>
            <person name="Rogov P."/>
            <person name="Ross K."/>
            <person name="Ryan E."/>
            <person name="Settipalli S."/>
            <person name="Shea T."/>
            <person name="Sherpa N."/>
            <person name="Shi L."/>
            <person name="Shih D."/>
            <person name="Sparrow T."/>
            <person name="Spaulding J."/>
            <person name="Stalker J."/>
            <person name="Stange-Thomann N."/>
            <person name="Stavropoulos S."/>
            <person name="Stone C."/>
            <person name="Strader C."/>
            <person name="Tesfaye S."/>
            <person name="Thomson T."/>
            <person name="Thoulutsang Y."/>
            <person name="Thoulutsang D."/>
            <person name="Topham K."/>
            <person name="Topping I."/>
            <person name="Tsamla T."/>
            <person name="Vassiliev H."/>
            <person name="Vo A."/>
            <person name="Wangchuk T."/>
            <person name="Wangdi T."/>
            <person name="Weiand M."/>
            <person name="Wilkinson J."/>
            <person name="Wilson A."/>
            <person name="Yadav S."/>
            <person name="Young G."/>
            <person name="Yu Q."/>
            <person name="Zembek L."/>
            <person name="Zhong D."/>
            <person name="Zimmer A."/>
            <person name="Zwirko Z."/>
            <person name="Jaffe D.B."/>
            <person name="Alvarez P."/>
            <person name="Brockman W."/>
            <person name="Butler J."/>
            <person name="Chin C."/>
            <person name="Gnerre S."/>
            <person name="Grabherr M."/>
            <person name="Kleber M."/>
            <person name="Mauceli E."/>
            <person name="MacCallum I."/>
        </authorList>
    </citation>
    <scope>NUCLEOTIDE SEQUENCE [LARGE SCALE GENOMIC DNA]</scope>
    <source>
        <strain evidence="4">Tai18E2 / Tucson 14021-0261.01</strain>
    </source>
</reference>
<gene>
    <name evidence="3" type="primary">Dyak\GE12620</name>
    <name evidence="3" type="synonym">dyak_GLEANR_12859</name>
    <name evidence="3" type="synonym">GE12620</name>
    <name evidence="3" type="ORF">Dyak_GE12620</name>
</gene>
<name>A0A0R1DPK3_DROYA</name>
<accession>A0A0R1DPK3</accession>
<feature type="region of interest" description="Disordered" evidence="1">
    <location>
        <begin position="30"/>
        <end position="92"/>
    </location>
</feature>
<reference evidence="3 4" key="2">
    <citation type="journal article" date="2007" name="PLoS Biol.">
        <title>Principles of genome evolution in the Drosophila melanogaster species group.</title>
        <authorList>
            <person name="Ranz J.M."/>
            <person name="Maurin D."/>
            <person name="Chan Y.S."/>
            <person name="von Grotthuss M."/>
            <person name="Hillier L.W."/>
            <person name="Roote J."/>
            <person name="Ashburner M."/>
            <person name="Bergman C.M."/>
        </authorList>
    </citation>
    <scope>NUCLEOTIDE SEQUENCE [LARGE SCALE GENOMIC DNA]</scope>
    <source>
        <strain evidence="4">Tai18E2 / Tucson 14021-0261.01</strain>
    </source>
</reference>
<dbReference type="AlphaFoldDB" id="A0A0R1DPK3"/>
<sequence length="219" mass="25700">MGSRLYPAGIVILHCLLMLLVHVDSKANQNHSENDRQRHLRPHNLHRPPYEGYDSYNRDMESKDAAPNEKEPPKPRSGHLKQKERTAKASSHWMRVHSVYQKEKAELEEWARLKNVTDQELKIFFDGEISTEDKYKLFQDILAVVKILKAVKKKGAVTEKERPMLTPELTPLILKFGRMFEKEIIKNSKTYQALKMLVEEVKTNSTKDNKHKRSRNRHH</sequence>
<dbReference type="EMBL" id="CM000158">
    <property type="protein sequence ID" value="KRJ99210.1"/>
    <property type="molecule type" value="Genomic_DNA"/>
</dbReference>
<feature type="chain" id="PRO_5006402735" evidence="2">
    <location>
        <begin position="26"/>
        <end position="219"/>
    </location>
</feature>
<dbReference type="Proteomes" id="UP000002282">
    <property type="component" value="Chromosome 2R"/>
</dbReference>
<keyword evidence="4" id="KW-1185">Reference proteome</keyword>
<evidence type="ECO:0000256" key="1">
    <source>
        <dbReference type="SAM" id="MobiDB-lite"/>
    </source>
</evidence>
<feature type="signal peptide" evidence="2">
    <location>
        <begin position="1"/>
        <end position="25"/>
    </location>
</feature>
<evidence type="ECO:0000313" key="4">
    <source>
        <dbReference type="Proteomes" id="UP000002282"/>
    </source>
</evidence>
<proteinExistence type="predicted"/>
<dbReference type="KEGG" id="dya:Dyak_GE12620"/>
<keyword evidence="2" id="KW-0732">Signal</keyword>
<evidence type="ECO:0000313" key="3">
    <source>
        <dbReference type="EMBL" id="KRJ99210.1"/>
    </source>
</evidence>
<protein>
    <submittedName>
        <fullName evidence="3">Uncharacterized protein, isoform B</fullName>
    </submittedName>
</protein>
<dbReference type="OrthoDB" id="7870863at2759"/>
<evidence type="ECO:0000256" key="2">
    <source>
        <dbReference type="SAM" id="SignalP"/>
    </source>
</evidence>
<organism evidence="3 4">
    <name type="scientific">Drosophila yakuba</name>
    <name type="common">Fruit fly</name>
    <dbReference type="NCBI Taxonomy" id="7245"/>
    <lineage>
        <taxon>Eukaryota</taxon>
        <taxon>Metazoa</taxon>
        <taxon>Ecdysozoa</taxon>
        <taxon>Arthropoda</taxon>
        <taxon>Hexapoda</taxon>
        <taxon>Insecta</taxon>
        <taxon>Pterygota</taxon>
        <taxon>Neoptera</taxon>
        <taxon>Endopterygota</taxon>
        <taxon>Diptera</taxon>
        <taxon>Brachycera</taxon>
        <taxon>Muscomorpha</taxon>
        <taxon>Ephydroidea</taxon>
        <taxon>Drosophilidae</taxon>
        <taxon>Drosophila</taxon>
        <taxon>Sophophora</taxon>
    </lineage>
</organism>